<sequence>MNRIKFKLIAFLFFLLVGGSIFFFPSASSAEYSPFDVPSTVRSGWNKTPGGKHYKENTGRMLIYDVYYNKYISGGQRIVNKNFNGTGTQPYLEFRGWSVIFGHKRHLSSNNETYIAAQKVAGSGAGAIKIFRAQQRGLYATEDLEYNNQGSGIYNECSASTTNTPNYDCNMRYESVGFDAYLPLNELFPDDSKDAVWSLYLIKKVDSHIVYTPLIVPFDFSNRDFKYGSISLSSGQNTNKLTMNTDEVLRRSKPREAAASVRDELGSDRYFTNNTTYTRVDSEESQTAVWYGVRSPKDSNKTKWAATSYWRFSGDQARISYITENDPPEHIADSITNHRFQDGSNHWVQPNDTVTVMLRQYDKESGNKNQFLRMLGSGVEVRARHDFFDATNHNYHWVKSNHLVIEAAKRTENTKYGKVEWSVTPKTHGHTYDVQYHYTDNVGNAVGYDTGSGNTGLKLSVDGVAPTNITNSLTGARYINGNDYWVRENESVTITLRQRDPHSGNKYQYLRLLGSGVEVRSRHDFAAASDYNNHWIKSNHLVIDEANRTENTDYGTVKWNVTPKTHGHNYDIQYHYFDNVNNGRGYDTGEGDTGMNLRVDSVSPSHISHSLTGAKYVNNNVYWVNSDDKVTVQLRQHDGDSGNKRQYLRLAGNNIDVRSSHYFSESTNHQNSFFKSSHAVIEAANRQEQTAYGKVNWTVVPKTHGHLYDIQYYYQDNVDNISNVVIDEAAKGYQSTNMKLGVDDAGPVIQYRNNEDTSDFSSRDWSKESIKVRLKFNDAHSGYKRSRYVWTQSSSTPTESQWSSWSTNSNYVVTKSGKGQWYLHVQSEDNVGNVSTTYKGAYKFNNPPVAGFNTDKTTYYRDGTIKVTSTATDPDGDPLTYHYVLVKADGTKVTSTSINPSFTGLDKPGTFTITQTVKDPEGATDSITKSVEVVNRPPTAGFNTDKAKYFNNESIKITSTASDIDGDKLTYVYELTKPDGSKVTSSAANPTFNGLQLIGVYTIVQTVKDTYNATDTITKTIEVVNRPSTITLTYDPTDPYEGDTINVCVRVHDADGHKMDVKIYVTEEGTFEKTVLTKTKVVSDTKHCYSFVSKHKKYTFRATSDDGYDETEVTTWVNVKPLIIKGYVKHTPDWQNKHQSLGHKDNQFYSGEKFLLEADVSPYPIVYVKSTLKASQANSVSINRTVTLGKTTSILYKGELYDPAFIEYPTNIKPGPAIFEFEVKYTNGVIKKDSVPIEILADSYKAFKLHRKY</sequence>
<name>A0A169G3M4_9BACI</name>
<dbReference type="CDD" id="cd00146">
    <property type="entry name" value="PKD"/>
    <property type="match status" value="1"/>
</dbReference>
<dbReference type="RefSeq" id="WP_019379617.1">
    <property type="nucleotide sequence ID" value="NZ_CP015507.1"/>
</dbReference>
<evidence type="ECO:0000313" key="2">
    <source>
        <dbReference type="EMBL" id="AND43135.1"/>
    </source>
</evidence>
<gene>
    <name evidence="2" type="ORF">A361_28645</name>
</gene>
<dbReference type="AlphaFoldDB" id="A0A169G3M4"/>
<dbReference type="EMBL" id="CP015507">
    <property type="protein sequence ID" value="AND43135.1"/>
    <property type="molecule type" value="Genomic_DNA"/>
</dbReference>
<dbReference type="SUPFAM" id="SSF49299">
    <property type="entry name" value="PKD domain"/>
    <property type="match status" value="2"/>
</dbReference>
<dbReference type="InterPro" id="IPR035986">
    <property type="entry name" value="PKD_dom_sf"/>
</dbReference>
<dbReference type="eggNOG" id="COG1572">
    <property type="taxonomic scope" value="Bacteria"/>
</dbReference>
<dbReference type="Pfam" id="PF17963">
    <property type="entry name" value="Big_9"/>
    <property type="match status" value="1"/>
</dbReference>
<dbReference type="Proteomes" id="UP000077856">
    <property type="component" value="Plasmid pBO1"/>
</dbReference>
<dbReference type="eggNOG" id="COG3291">
    <property type="taxonomic scope" value="Bacteria"/>
</dbReference>
<feature type="domain" description="PKD/Chitinase" evidence="1">
    <location>
        <begin position="849"/>
        <end position="936"/>
    </location>
</feature>
<feature type="domain" description="PKD/Chitinase" evidence="1">
    <location>
        <begin position="939"/>
        <end position="1026"/>
    </location>
</feature>
<accession>A0A169G3M4</accession>
<geneLocation type="plasmid" evidence="3">
    <name>pbo1</name>
</geneLocation>
<proteinExistence type="predicted"/>
<dbReference type="InterPro" id="IPR022409">
    <property type="entry name" value="PKD/Chitinase_dom"/>
</dbReference>
<dbReference type="Gene3D" id="2.60.40.10">
    <property type="entry name" value="Immunoglobulins"/>
    <property type="match status" value="2"/>
</dbReference>
<evidence type="ECO:0000313" key="3">
    <source>
        <dbReference type="Proteomes" id="UP000077856"/>
    </source>
</evidence>
<dbReference type="InterPro" id="IPR013783">
    <property type="entry name" value="Ig-like_fold"/>
</dbReference>
<evidence type="ECO:0000259" key="1">
    <source>
        <dbReference type="SMART" id="SM00089"/>
    </source>
</evidence>
<keyword evidence="2" id="KW-0614">Plasmid</keyword>
<organism evidence="2 3">
    <name type="scientific">Cytobacillus oceanisediminis 2691</name>
    <dbReference type="NCBI Taxonomy" id="1196031"/>
    <lineage>
        <taxon>Bacteria</taxon>
        <taxon>Bacillati</taxon>
        <taxon>Bacillota</taxon>
        <taxon>Bacilli</taxon>
        <taxon>Bacillales</taxon>
        <taxon>Bacillaceae</taxon>
        <taxon>Cytobacillus</taxon>
    </lineage>
</organism>
<dbReference type="SMART" id="SM00089">
    <property type="entry name" value="PKD"/>
    <property type="match status" value="2"/>
</dbReference>
<protein>
    <recommendedName>
        <fullName evidence="1">PKD/Chitinase domain-containing protein</fullName>
    </recommendedName>
</protein>
<reference evidence="2 3" key="1">
    <citation type="submission" date="2016-04" db="EMBL/GenBank/DDBJ databases">
        <title>Complete genome sequence of Bacillus oceanisediminis strain 2691.</title>
        <authorList>
            <person name="Jeong H."/>
            <person name="Kim H.J."/>
            <person name="Lee D.-W."/>
        </authorList>
    </citation>
    <scope>NUCLEOTIDE SEQUENCE [LARGE SCALE GENOMIC DNA]</scope>
    <source>
        <strain evidence="2 3">2691</strain>
        <plasmid evidence="3">pbo1</plasmid>
    </source>
</reference>
<dbReference type="KEGG" id="bon:A361_28645"/>